<evidence type="ECO:0000313" key="7">
    <source>
        <dbReference type="Proteomes" id="UP000053902"/>
    </source>
</evidence>
<dbReference type="STRING" id="1499686.BN1079_01204"/>
<evidence type="ECO:0000256" key="1">
    <source>
        <dbReference type="ARBA" id="ARBA00023015"/>
    </source>
</evidence>
<dbReference type="SUPFAM" id="SSF55781">
    <property type="entry name" value="GAF domain-like"/>
    <property type="match status" value="1"/>
</dbReference>
<dbReference type="InterPro" id="IPR014757">
    <property type="entry name" value="Tscrpt_reg_IclR_C"/>
</dbReference>
<dbReference type="eggNOG" id="COG1414">
    <property type="taxonomic scope" value="Bacteria"/>
</dbReference>
<dbReference type="PROSITE" id="PS51078">
    <property type="entry name" value="ICLR_ED"/>
    <property type="match status" value="1"/>
</dbReference>
<evidence type="ECO:0000259" key="4">
    <source>
        <dbReference type="PROSITE" id="PS51077"/>
    </source>
</evidence>
<dbReference type="Gene3D" id="3.30.450.40">
    <property type="match status" value="1"/>
</dbReference>
<dbReference type="Pfam" id="PF01614">
    <property type="entry name" value="IclR_C"/>
    <property type="match status" value="1"/>
</dbReference>
<feature type="domain" description="IclR-ED" evidence="5">
    <location>
        <begin position="72"/>
        <end position="255"/>
    </location>
</feature>
<reference evidence="6 7" key="1">
    <citation type="submission" date="2014-07" db="EMBL/GenBank/DDBJ databases">
        <authorList>
            <person name="Urmite Genomes Urmite Genomes"/>
        </authorList>
    </citation>
    <scope>NUCLEOTIDE SEQUENCE [LARGE SCALE GENOMIC DNA]</scope>
    <source>
        <strain evidence="6 7">20_BN</strain>
    </source>
</reference>
<dbReference type="SMART" id="SM00346">
    <property type="entry name" value="HTH_ICLR"/>
    <property type="match status" value="1"/>
</dbReference>
<gene>
    <name evidence="6" type="ORF">BN1079_01204</name>
</gene>
<sequence length="260" mass="27902">MTQTDPVGEAGKHAGIQVIARAAAVMRALGNNPQGLSLAAIAQIVDLPRSTVQRIINALESEYLVETLGPSGGFRLGPALGQLISQTQTDIISLLRPHMLDLSEQLQESVCLSALVNDKVYVVNRTIAERELRVVFPIGIKAPAYATAGGKAHLATLTEEGLRQLLPDPLPSLTPQTLDFAGLQEQLALIRDGAVAEDHGELIDGLSSFSVLLDTYLGRYSISVVVPSCRAVTHKETIRQALLSCRQNVERAIGRNSREA</sequence>
<evidence type="ECO:0000256" key="2">
    <source>
        <dbReference type="ARBA" id="ARBA00023125"/>
    </source>
</evidence>
<dbReference type="PANTHER" id="PTHR30136:SF35">
    <property type="entry name" value="HTH-TYPE TRANSCRIPTIONAL REGULATOR RV1719"/>
    <property type="match status" value="1"/>
</dbReference>
<dbReference type="HOGENOM" id="CLU_062618_6_3_6"/>
<name>A0A078LS46_9PSED</name>
<dbReference type="EMBL" id="CCSF01000001">
    <property type="protein sequence ID" value="CDZ93899.1"/>
    <property type="molecule type" value="Genomic_DNA"/>
</dbReference>
<dbReference type="Pfam" id="PF09339">
    <property type="entry name" value="HTH_IclR"/>
    <property type="match status" value="1"/>
</dbReference>
<dbReference type="SUPFAM" id="SSF46785">
    <property type="entry name" value="Winged helix' DNA-binding domain"/>
    <property type="match status" value="1"/>
</dbReference>
<keyword evidence="3" id="KW-0804">Transcription</keyword>
<dbReference type="Proteomes" id="UP000053902">
    <property type="component" value="Unassembled WGS sequence"/>
</dbReference>
<evidence type="ECO:0000313" key="6">
    <source>
        <dbReference type="EMBL" id="CDZ93899.1"/>
    </source>
</evidence>
<evidence type="ECO:0000256" key="3">
    <source>
        <dbReference type="ARBA" id="ARBA00023163"/>
    </source>
</evidence>
<protein>
    <submittedName>
        <fullName evidence="6">Regulatory protein IclR</fullName>
    </submittedName>
</protein>
<dbReference type="InterPro" id="IPR029016">
    <property type="entry name" value="GAF-like_dom_sf"/>
</dbReference>
<feature type="domain" description="HTH iclR-type" evidence="4">
    <location>
        <begin position="16"/>
        <end position="78"/>
    </location>
</feature>
<accession>A0A078LS46</accession>
<dbReference type="GO" id="GO:0003700">
    <property type="term" value="F:DNA-binding transcription factor activity"/>
    <property type="evidence" value="ECO:0007669"/>
    <property type="project" value="TreeGrafter"/>
</dbReference>
<keyword evidence="2" id="KW-0238">DNA-binding</keyword>
<evidence type="ECO:0000259" key="5">
    <source>
        <dbReference type="PROSITE" id="PS51078"/>
    </source>
</evidence>
<dbReference type="InterPro" id="IPR036390">
    <property type="entry name" value="WH_DNA-bd_sf"/>
</dbReference>
<keyword evidence="7" id="KW-1185">Reference proteome</keyword>
<keyword evidence="1" id="KW-0805">Transcription regulation</keyword>
<dbReference type="Gene3D" id="1.10.10.10">
    <property type="entry name" value="Winged helix-like DNA-binding domain superfamily/Winged helix DNA-binding domain"/>
    <property type="match status" value="1"/>
</dbReference>
<dbReference type="InterPro" id="IPR036388">
    <property type="entry name" value="WH-like_DNA-bd_sf"/>
</dbReference>
<dbReference type="GO" id="GO:0003677">
    <property type="term" value="F:DNA binding"/>
    <property type="evidence" value="ECO:0007669"/>
    <property type="project" value="UniProtKB-KW"/>
</dbReference>
<dbReference type="RefSeq" id="WP_037026646.1">
    <property type="nucleotide sequence ID" value="NZ_CCSF01000001.1"/>
</dbReference>
<dbReference type="InterPro" id="IPR005471">
    <property type="entry name" value="Tscrpt_reg_IclR_N"/>
</dbReference>
<dbReference type="InterPro" id="IPR050707">
    <property type="entry name" value="HTH_MetabolicPath_Reg"/>
</dbReference>
<proteinExistence type="predicted"/>
<organism evidence="6 7">
    <name type="scientific">Pseudomonas saudiphocaensis</name>
    <dbReference type="NCBI Taxonomy" id="1499686"/>
    <lineage>
        <taxon>Bacteria</taxon>
        <taxon>Pseudomonadati</taxon>
        <taxon>Pseudomonadota</taxon>
        <taxon>Gammaproteobacteria</taxon>
        <taxon>Pseudomonadales</taxon>
        <taxon>Pseudomonadaceae</taxon>
        <taxon>Pseudomonas</taxon>
    </lineage>
</organism>
<dbReference type="GO" id="GO:0045892">
    <property type="term" value="P:negative regulation of DNA-templated transcription"/>
    <property type="evidence" value="ECO:0007669"/>
    <property type="project" value="TreeGrafter"/>
</dbReference>
<dbReference type="OrthoDB" id="9807558at2"/>
<dbReference type="PROSITE" id="PS51077">
    <property type="entry name" value="HTH_ICLR"/>
    <property type="match status" value="1"/>
</dbReference>
<dbReference type="AlphaFoldDB" id="A0A078LS46"/>
<dbReference type="PANTHER" id="PTHR30136">
    <property type="entry name" value="HELIX-TURN-HELIX TRANSCRIPTIONAL REGULATOR, ICLR FAMILY"/>
    <property type="match status" value="1"/>
</dbReference>